<feature type="transmembrane region" description="Helical" evidence="6">
    <location>
        <begin position="598"/>
        <end position="625"/>
    </location>
</feature>
<comment type="caution">
    <text evidence="8">The sequence shown here is derived from an EMBL/GenBank/DDBJ whole genome shotgun (WGS) entry which is preliminary data.</text>
</comment>
<dbReference type="Pfam" id="PF03105">
    <property type="entry name" value="SPX"/>
    <property type="match status" value="2"/>
</dbReference>
<proteinExistence type="predicted"/>
<evidence type="ECO:0000256" key="5">
    <source>
        <dbReference type="SAM" id="MobiDB-lite"/>
    </source>
</evidence>
<sequence length="932" mass="102943">MALHHIYLSKPSTNFQNPSSSQSSDLRAQRGSASTEQASSDFLNRGGSTPRTTVDNLPETIELENYPAAAFRHDDAARERQRKYDIKRAEKRQWLEARDEMKFSHSIQFNAVPDWSNHYIAYSNLKKLIYTLEKAIHQQPGDAESRPLIQDENPEVVFSRALDVELEKITSFYVLKEKELFEEVESLNRDIDEFEADAAEDARPATRSSQSERPRPGQARSQSARSRHSTEDGMDDSDDEGDEQTGLTAKRRPGSFSARRPRPTSMVASTDMTASTDFTRRYSINYEDYAEQAVLFSSGIMLKKRMINNYVQLCELKSYIQLNKTGFSKVLKKFDKIIDRRLRPKYMDAFVATAYPFRPETTKGLEERISQIVQAYTNIVTEGDAASAIRDLRSHLREHVVWERNTVWRDLIGMERRAEAASLGHTLLGRDTDPQRTRLQGDDEIVLPTKEISTPMGRFTCPTWLLTSTTFTLLVILSIFFGLVFVPLMEKPEQQNCLAILVLVSLLWATEALPLFVTSLTIPFLCVVMRVFRDKDKPHARLGSKDATAAVFAAMWTPVIMLLLGGFTLAAALSKCNIDKRIATFVLSKAGTKPKTVLIANMTVAAVASMLISNVAAPVLCFGIIEPMLRNLPAGSSMSKAVIIGIALASNIGGMLSPIASPQNVVAIGIMEPAPTWGQWFFIVIPVGIISLVLIWLILLLAFKPGRGTTIVPIRPVRDPFTGIQWFVSIITLATIGLWCASHSLEGVFGDMGVIAIIPIVLFFGVGILTKEDFNNFPWTIIILAAGGLSLGKAVNSSGLLHTVTGKITEQVQDLSLYGILVVFSALILVIATFISHTVAALIILPLVQNVGKGLDEPHPNLLVMAGVLMCSAAMALPTSGFPNMTAIMKEDPAGQRYLEVKHFIRCGVPSSVLTLVVVVTLGYAAMRVTGM</sequence>
<feature type="transmembrane region" description="Helical" evidence="6">
    <location>
        <begin position="903"/>
        <end position="927"/>
    </location>
</feature>
<dbReference type="PROSITE" id="PS51382">
    <property type="entry name" value="SPX"/>
    <property type="match status" value="1"/>
</dbReference>
<reference evidence="8" key="1">
    <citation type="journal article" date="2023" name="Mol. Phylogenet. Evol.">
        <title>Genome-scale phylogeny and comparative genomics of the fungal order Sordariales.</title>
        <authorList>
            <person name="Hensen N."/>
            <person name="Bonometti L."/>
            <person name="Westerberg I."/>
            <person name="Brannstrom I.O."/>
            <person name="Guillou S."/>
            <person name="Cros-Aarteil S."/>
            <person name="Calhoun S."/>
            <person name="Haridas S."/>
            <person name="Kuo A."/>
            <person name="Mondo S."/>
            <person name="Pangilinan J."/>
            <person name="Riley R."/>
            <person name="LaButti K."/>
            <person name="Andreopoulos B."/>
            <person name="Lipzen A."/>
            <person name="Chen C."/>
            <person name="Yan M."/>
            <person name="Daum C."/>
            <person name="Ng V."/>
            <person name="Clum A."/>
            <person name="Steindorff A."/>
            <person name="Ohm R.A."/>
            <person name="Martin F."/>
            <person name="Silar P."/>
            <person name="Natvig D.O."/>
            <person name="Lalanne C."/>
            <person name="Gautier V."/>
            <person name="Ament-Velasquez S.L."/>
            <person name="Kruys A."/>
            <person name="Hutchinson M.I."/>
            <person name="Powell A.J."/>
            <person name="Barry K."/>
            <person name="Miller A.N."/>
            <person name="Grigoriev I.V."/>
            <person name="Debuchy R."/>
            <person name="Gladieux P."/>
            <person name="Hiltunen Thoren M."/>
            <person name="Johannesson H."/>
        </authorList>
    </citation>
    <scope>NUCLEOTIDE SEQUENCE</scope>
    <source>
        <strain evidence="8">CBS 123565</strain>
    </source>
</reference>
<dbReference type="Proteomes" id="UP001304895">
    <property type="component" value="Unassembled WGS sequence"/>
</dbReference>
<reference evidence="8" key="2">
    <citation type="submission" date="2023-05" db="EMBL/GenBank/DDBJ databases">
        <authorList>
            <consortium name="Lawrence Berkeley National Laboratory"/>
            <person name="Steindorff A."/>
            <person name="Hensen N."/>
            <person name="Bonometti L."/>
            <person name="Westerberg I."/>
            <person name="Brannstrom I.O."/>
            <person name="Guillou S."/>
            <person name="Cros-Aarteil S."/>
            <person name="Calhoun S."/>
            <person name="Haridas S."/>
            <person name="Kuo A."/>
            <person name="Mondo S."/>
            <person name="Pangilinan J."/>
            <person name="Riley R."/>
            <person name="Labutti K."/>
            <person name="Andreopoulos B."/>
            <person name="Lipzen A."/>
            <person name="Chen C."/>
            <person name="Yanf M."/>
            <person name="Daum C."/>
            <person name="Ng V."/>
            <person name="Clum A."/>
            <person name="Ohm R."/>
            <person name="Martin F."/>
            <person name="Silar P."/>
            <person name="Natvig D."/>
            <person name="Lalanne C."/>
            <person name="Gautier V."/>
            <person name="Ament-Velasquez S.L."/>
            <person name="Kruys A."/>
            <person name="Hutchinson M.I."/>
            <person name="Powell A.J."/>
            <person name="Barry K."/>
            <person name="Miller A.N."/>
            <person name="Grigoriev I.V."/>
            <person name="Debuchy R."/>
            <person name="Gladieux P."/>
            <person name="Thoren M.H."/>
            <person name="Johannesson H."/>
        </authorList>
    </citation>
    <scope>NUCLEOTIDE SEQUENCE</scope>
    <source>
        <strain evidence="8">CBS 123565</strain>
    </source>
</reference>
<feature type="compositionally biased region" description="Acidic residues" evidence="5">
    <location>
        <begin position="232"/>
        <end position="243"/>
    </location>
</feature>
<feature type="compositionally biased region" description="Polar residues" evidence="5">
    <location>
        <begin position="10"/>
        <end position="55"/>
    </location>
</feature>
<dbReference type="GO" id="GO:0005886">
    <property type="term" value="C:plasma membrane"/>
    <property type="evidence" value="ECO:0007669"/>
    <property type="project" value="TreeGrafter"/>
</dbReference>
<dbReference type="GO" id="GO:0006797">
    <property type="term" value="P:polyphosphate metabolic process"/>
    <property type="evidence" value="ECO:0007669"/>
    <property type="project" value="TreeGrafter"/>
</dbReference>
<feature type="region of interest" description="Disordered" evidence="5">
    <location>
        <begin position="1"/>
        <end position="57"/>
    </location>
</feature>
<dbReference type="Pfam" id="PF00939">
    <property type="entry name" value="Na_sulph_symp"/>
    <property type="match status" value="1"/>
</dbReference>
<dbReference type="PANTHER" id="PTHR10283">
    <property type="entry name" value="SOLUTE CARRIER FAMILY 13 MEMBER"/>
    <property type="match status" value="1"/>
</dbReference>
<feature type="transmembrane region" description="Helical" evidence="6">
    <location>
        <begin position="748"/>
        <end position="770"/>
    </location>
</feature>
<keyword evidence="2 6" id="KW-0812">Transmembrane</keyword>
<feature type="transmembrane region" description="Helical" evidence="6">
    <location>
        <begin position="498"/>
        <end position="531"/>
    </location>
</feature>
<dbReference type="GO" id="GO:0006817">
    <property type="term" value="P:phosphate ion transport"/>
    <property type="evidence" value="ECO:0007669"/>
    <property type="project" value="TreeGrafter"/>
</dbReference>
<dbReference type="InterPro" id="IPR001898">
    <property type="entry name" value="SLC13A/DASS"/>
</dbReference>
<evidence type="ECO:0000256" key="2">
    <source>
        <dbReference type="ARBA" id="ARBA00022692"/>
    </source>
</evidence>
<evidence type="ECO:0000259" key="7">
    <source>
        <dbReference type="PROSITE" id="PS51382"/>
    </source>
</evidence>
<keyword evidence="9" id="KW-1185">Reference proteome</keyword>
<feature type="transmembrane region" description="Helical" evidence="6">
    <location>
        <begin position="723"/>
        <end position="741"/>
    </location>
</feature>
<feature type="transmembrane region" description="Helical" evidence="6">
    <location>
        <begin position="680"/>
        <end position="703"/>
    </location>
</feature>
<feature type="compositionally biased region" description="Basic and acidic residues" evidence="5">
    <location>
        <begin position="200"/>
        <end position="215"/>
    </location>
</feature>
<dbReference type="GO" id="GO:0005315">
    <property type="term" value="F:phosphate transmembrane transporter activity"/>
    <property type="evidence" value="ECO:0007669"/>
    <property type="project" value="TreeGrafter"/>
</dbReference>
<dbReference type="EMBL" id="MU853413">
    <property type="protein sequence ID" value="KAK4133261.1"/>
    <property type="molecule type" value="Genomic_DNA"/>
</dbReference>
<evidence type="ECO:0000256" key="1">
    <source>
        <dbReference type="ARBA" id="ARBA00004141"/>
    </source>
</evidence>
<feature type="transmembrane region" description="Helical" evidence="6">
    <location>
        <begin position="551"/>
        <end position="573"/>
    </location>
</feature>
<dbReference type="AlphaFoldDB" id="A0AAN6UK99"/>
<dbReference type="PANTHER" id="PTHR10283:SF92">
    <property type="entry name" value="LOW-AFFINITY PHOSPHATE TRANSPORTER PHO91"/>
    <property type="match status" value="1"/>
</dbReference>
<keyword evidence="4 6" id="KW-0472">Membrane</keyword>
<dbReference type="CDD" id="cd14478">
    <property type="entry name" value="SPX_PHO87_PHO90_like"/>
    <property type="match status" value="1"/>
</dbReference>
<evidence type="ECO:0000313" key="9">
    <source>
        <dbReference type="Proteomes" id="UP001304895"/>
    </source>
</evidence>
<protein>
    <submittedName>
        <fullName evidence="8">SPX-domain-containing protein</fullName>
    </submittedName>
</protein>
<comment type="subcellular location">
    <subcellularLocation>
        <location evidence="1">Membrane</location>
        <topology evidence="1">Multi-pass membrane protein</topology>
    </subcellularLocation>
</comment>
<name>A0AAN6UK99_9PEZI</name>
<evidence type="ECO:0000256" key="6">
    <source>
        <dbReference type="SAM" id="Phobius"/>
    </source>
</evidence>
<gene>
    <name evidence="8" type="ORF">BT67DRAFT_424173</name>
</gene>
<dbReference type="InterPro" id="IPR004331">
    <property type="entry name" value="SPX_dom"/>
</dbReference>
<feature type="transmembrane region" description="Helical" evidence="6">
    <location>
        <begin position="776"/>
        <end position="795"/>
    </location>
</feature>
<dbReference type="CDD" id="cd01115">
    <property type="entry name" value="SLC13_permease"/>
    <property type="match status" value="1"/>
</dbReference>
<evidence type="ECO:0000256" key="4">
    <source>
        <dbReference type="ARBA" id="ARBA00023136"/>
    </source>
</evidence>
<feature type="region of interest" description="Disordered" evidence="5">
    <location>
        <begin position="195"/>
        <end position="272"/>
    </location>
</feature>
<keyword evidence="3 6" id="KW-1133">Transmembrane helix</keyword>
<feature type="transmembrane region" description="Helical" evidence="6">
    <location>
        <begin position="464"/>
        <end position="486"/>
    </location>
</feature>
<feature type="transmembrane region" description="Helical" evidence="6">
    <location>
        <begin position="637"/>
        <end position="659"/>
    </location>
</feature>
<feature type="transmembrane region" description="Helical" evidence="6">
    <location>
        <begin position="860"/>
        <end position="882"/>
    </location>
</feature>
<accession>A0AAN6UK99</accession>
<evidence type="ECO:0000256" key="3">
    <source>
        <dbReference type="ARBA" id="ARBA00022989"/>
    </source>
</evidence>
<feature type="transmembrane region" description="Helical" evidence="6">
    <location>
        <begin position="815"/>
        <end position="848"/>
    </location>
</feature>
<evidence type="ECO:0000313" key="8">
    <source>
        <dbReference type="EMBL" id="KAK4133261.1"/>
    </source>
</evidence>
<feature type="domain" description="SPX" evidence="7">
    <location>
        <begin position="101"/>
        <end position="348"/>
    </location>
</feature>
<organism evidence="8 9">
    <name type="scientific">Trichocladium antarcticum</name>
    <dbReference type="NCBI Taxonomy" id="1450529"/>
    <lineage>
        <taxon>Eukaryota</taxon>
        <taxon>Fungi</taxon>
        <taxon>Dikarya</taxon>
        <taxon>Ascomycota</taxon>
        <taxon>Pezizomycotina</taxon>
        <taxon>Sordariomycetes</taxon>
        <taxon>Sordariomycetidae</taxon>
        <taxon>Sordariales</taxon>
        <taxon>Chaetomiaceae</taxon>
        <taxon>Trichocladium</taxon>
    </lineage>
</organism>